<evidence type="ECO:0000313" key="1">
    <source>
        <dbReference type="EMBL" id="KAJ1678648.1"/>
    </source>
</evidence>
<protein>
    <submittedName>
        <fullName evidence="1">Uncharacterized protein</fullName>
    </submittedName>
</protein>
<name>A0ACC1HSA8_9FUNG</name>
<dbReference type="Proteomes" id="UP001145114">
    <property type="component" value="Unassembled WGS sequence"/>
</dbReference>
<gene>
    <name evidence="1" type="ORF">EV182_003619</name>
</gene>
<accession>A0ACC1HSA8</accession>
<keyword evidence="2" id="KW-1185">Reference proteome</keyword>
<comment type="caution">
    <text evidence="1">The sequence shown here is derived from an EMBL/GenBank/DDBJ whole genome shotgun (WGS) entry which is preliminary data.</text>
</comment>
<proteinExistence type="predicted"/>
<reference evidence="1" key="1">
    <citation type="submission" date="2022-06" db="EMBL/GenBank/DDBJ databases">
        <title>Phylogenomic reconstructions and comparative analyses of Kickxellomycotina fungi.</title>
        <authorList>
            <person name="Reynolds N.K."/>
            <person name="Stajich J.E."/>
            <person name="Barry K."/>
            <person name="Grigoriev I.V."/>
            <person name="Crous P."/>
            <person name="Smith M.E."/>
        </authorList>
    </citation>
    <scope>NUCLEOTIDE SEQUENCE</scope>
    <source>
        <strain evidence="1">RSA 2271</strain>
    </source>
</reference>
<evidence type="ECO:0000313" key="2">
    <source>
        <dbReference type="Proteomes" id="UP001145114"/>
    </source>
</evidence>
<sequence>MTPLRSRDATAAPEQGTLPPGVTPVPSEETRVVPLYKVEYPPTQRIQHLIVEHLGFLPISFIDEIINAANDAIYRATDALTKFVEAEQGAGEVTNEAMHQLETLLEHSADKNFDKFELYALRNFFNIPKELEDWLVLPHHPDPHAHADEELDEDIEVQADSKLAELRQRLLTQRLLRQRLQQQLKWADERATELSAVRKKLMPVIEALESGQGEALDSAFAKNQEQASEIEQLVNSVIEGSRDRNLLTALKAPDTRQVYLQRMAELASERLCSKQ</sequence>
<dbReference type="EMBL" id="JAMZIH010000967">
    <property type="protein sequence ID" value="KAJ1678648.1"/>
    <property type="molecule type" value="Genomic_DNA"/>
</dbReference>
<organism evidence="1 2">
    <name type="scientific">Spiromyces aspiralis</name>
    <dbReference type="NCBI Taxonomy" id="68401"/>
    <lineage>
        <taxon>Eukaryota</taxon>
        <taxon>Fungi</taxon>
        <taxon>Fungi incertae sedis</taxon>
        <taxon>Zoopagomycota</taxon>
        <taxon>Kickxellomycotina</taxon>
        <taxon>Kickxellomycetes</taxon>
        <taxon>Kickxellales</taxon>
        <taxon>Kickxellaceae</taxon>
        <taxon>Spiromyces</taxon>
    </lineage>
</organism>